<reference evidence="2 3" key="1">
    <citation type="submission" date="2019-04" db="EMBL/GenBank/DDBJ databases">
        <authorList>
            <person name="Dong K."/>
        </authorList>
    </citation>
    <scope>NUCLEOTIDE SEQUENCE [LARGE SCALE GENOMIC DNA]</scope>
    <source>
        <strain evidence="3">dk3543</strain>
    </source>
</reference>
<dbReference type="InterPro" id="IPR000835">
    <property type="entry name" value="HTH_MarR-typ"/>
</dbReference>
<feature type="domain" description="HTH marR-type" evidence="1">
    <location>
        <begin position="6"/>
        <end position="139"/>
    </location>
</feature>
<dbReference type="PROSITE" id="PS50995">
    <property type="entry name" value="HTH_MARR_2"/>
    <property type="match status" value="1"/>
</dbReference>
<dbReference type="EMBL" id="SZPY01000002">
    <property type="protein sequence ID" value="TKI62174.1"/>
    <property type="molecule type" value="Genomic_DNA"/>
</dbReference>
<comment type="caution">
    <text evidence="2">The sequence shown here is derived from an EMBL/GenBank/DDBJ whole genome shotgun (WGS) entry which is preliminary data.</text>
</comment>
<organism evidence="2 3">
    <name type="scientific">Nocardioides jishulii</name>
    <dbReference type="NCBI Taxonomy" id="2575440"/>
    <lineage>
        <taxon>Bacteria</taxon>
        <taxon>Bacillati</taxon>
        <taxon>Actinomycetota</taxon>
        <taxon>Actinomycetes</taxon>
        <taxon>Propionibacteriales</taxon>
        <taxon>Nocardioidaceae</taxon>
        <taxon>Nocardioides</taxon>
    </lineage>
</organism>
<dbReference type="InterPro" id="IPR039422">
    <property type="entry name" value="MarR/SlyA-like"/>
</dbReference>
<dbReference type="GO" id="GO:0006950">
    <property type="term" value="P:response to stress"/>
    <property type="evidence" value="ECO:0007669"/>
    <property type="project" value="TreeGrafter"/>
</dbReference>
<dbReference type="GO" id="GO:0003700">
    <property type="term" value="F:DNA-binding transcription factor activity"/>
    <property type="evidence" value="ECO:0007669"/>
    <property type="project" value="InterPro"/>
</dbReference>
<accession>A0A4U2YMW3</accession>
<keyword evidence="3" id="KW-1185">Reference proteome</keyword>
<protein>
    <submittedName>
        <fullName evidence="2">MarR family transcriptional regulator</fullName>
    </submittedName>
</protein>
<dbReference type="SUPFAM" id="SSF46785">
    <property type="entry name" value="Winged helix' DNA-binding domain"/>
    <property type="match status" value="1"/>
</dbReference>
<dbReference type="OrthoDB" id="162531at2"/>
<evidence type="ECO:0000259" key="1">
    <source>
        <dbReference type="PROSITE" id="PS50995"/>
    </source>
</evidence>
<dbReference type="Pfam" id="PF13463">
    <property type="entry name" value="HTH_27"/>
    <property type="match status" value="1"/>
</dbReference>
<dbReference type="Gene3D" id="1.10.10.10">
    <property type="entry name" value="Winged helix-like DNA-binding domain superfamily/Winged helix DNA-binding domain"/>
    <property type="match status" value="1"/>
</dbReference>
<proteinExistence type="predicted"/>
<evidence type="ECO:0000313" key="2">
    <source>
        <dbReference type="EMBL" id="TKI62174.1"/>
    </source>
</evidence>
<dbReference type="SMART" id="SM00347">
    <property type="entry name" value="HTH_MARR"/>
    <property type="match status" value="1"/>
</dbReference>
<sequence length="157" mass="17179">MPAGSELELLRYVVLALERQGSRQLNSMLNELELTASQAEVLRVIETFGPMSVKEVGEVLVCESGSPSRLVAALVSGGIVRREVNPEDRRETLLSLTPAGRLLAAEVRRVEAAYVQSLSADVDAGEIAQATRVLAKLVTDERLHHALERRFSNTWTA</sequence>
<name>A0A4U2YMW3_9ACTN</name>
<dbReference type="RefSeq" id="WP_137065443.1">
    <property type="nucleotide sequence ID" value="NZ_CP040748.1"/>
</dbReference>
<dbReference type="InterPro" id="IPR036388">
    <property type="entry name" value="WH-like_DNA-bd_sf"/>
</dbReference>
<dbReference type="Proteomes" id="UP000307808">
    <property type="component" value="Unassembled WGS sequence"/>
</dbReference>
<dbReference type="PANTHER" id="PTHR33164:SF43">
    <property type="entry name" value="HTH-TYPE TRANSCRIPTIONAL REPRESSOR YETL"/>
    <property type="match status" value="1"/>
</dbReference>
<evidence type="ECO:0000313" key="3">
    <source>
        <dbReference type="Proteomes" id="UP000307808"/>
    </source>
</evidence>
<dbReference type="InterPro" id="IPR036390">
    <property type="entry name" value="WH_DNA-bd_sf"/>
</dbReference>
<gene>
    <name evidence="2" type="ORF">FC770_07080</name>
</gene>
<dbReference type="AlphaFoldDB" id="A0A4U2YMW3"/>
<dbReference type="PANTHER" id="PTHR33164">
    <property type="entry name" value="TRANSCRIPTIONAL REGULATOR, MARR FAMILY"/>
    <property type="match status" value="1"/>
</dbReference>